<sequence length="716" mass="76852">MNSPPVAAAAGSPRIMVVGDSISQGLEGDFTWRYRLWQHLTSSGLTPQFVGPWTGTTHAGPYTGTSGDPFHDGAYRPGISFPQPANLAEWGWMMAEGKVAIAQQMKNYAPEYLLVELGFNDIAWNLGDTPPAEVAAGVISSMQQLVTNARAVNPNVRILLADVPHRAPIAEYPELPGKLDAYNSRLNAGIAAVNSQAPASPAVVRVGFNAAYNYNTDTYDGLHPNVRGEYVIAKAFADRLAAVYGVGATMTIPGSLPANLTPGPTGTISATVNSDWSANLSWPHVFGAGGFWIWVRDRSAGETDFHKLPWPVGSDGWKASALAAGHQIDFKVQTARGDYASGFSPTTTITAPALPAVRFTVTPGKYSATISWTPVAHADDYHLYAGGNCNDPVPGVNDNMQLVQWSLGGKTSFTQTYLTGLCMNYYLVASKNGGESPKPAFATRVWPLQDNIYVAQAKQFYFRTDPYPDDRVWRGNVTPGPDRGVLVMRGFIADNNFFDAAIGDKRQYNSDVFNSAKATVVWDTKTGEVAIYVHKSCLFGANGWQCKPALPIGIVGDAYSTPDGSSDYRNLFTVSKNPNGGLVVGVSAVNAWTEFLRNVGTVECQAILSGIAPFGFPDKAQLCYDLAHLGRISDQIFATPSGDTFSITMQGDKYPSWEFYRYPADGPLGSMGIKRVIGTRNQTVVIDLRGEAVTCVSPAGEADASSPGVTRPMSCS</sequence>
<dbReference type="InterPro" id="IPR013783">
    <property type="entry name" value="Ig-like_fold"/>
</dbReference>
<protein>
    <recommendedName>
        <fullName evidence="3">SGNH hydrolase-type esterase domain-containing protein</fullName>
    </recommendedName>
</protein>
<dbReference type="Gene3D" id="2.60.40.10">
    <property type="entry name" value="Immunoglobulins"/>
    <property type="match status" value="1"/>
</dbReference>
<dbReference type="Gene3D" id="3.40.50.1110">
    <property type="entry name" value="SGNH hydrolase"/>
    <property type="match status" value="1"/>
</dbReference>
<dbReference type="AlphaFoldDB" id="A0A931CIH0"/>
<dbReference type="InterPro" id="IPR051532">
    <property type="entry name" value="Ester_Hydrolysis_Enzymes"/>
</dbReference>
<evidence type="ECO:0000313" key="1">
    <source>
        <dbReference type="EMBL" id="MBG0568607.1"/>
    </source>
</evidence>
<comment type="caution">
    <text evidence="1">The sequence shown here is derived from an EMBL/GenBank/DDBJ whole genome shotgun (WGS) entry which is preliminary data.</text>
</comment>
<reference evidence="1" key="1">
    <citation type="submission" date="2020-11" db="EMBL/GenBank/DDBJ databases">
        <title>Isolation and identification of active actinomycetes.</title>
        <authorList>
            <person name="Sun X."/>
        </authorList>
    </citation>
    <scope>NUCLEOTIDE SEQUENCE</scope>
    <source>
        <strain evidence="1">NEAU-A11</strain>
    </source>
</reference>
<dbReference type="GO" id="GO:0004622">
    <property type="term" value="F:phosphatidylcholine lysophospholipase activity"/>
    <property type="evidence" value="ECO:0007669"/>
    <property type="project" value="TreeGrafter"/>
</dbReference>
<gene>
    <name evidence="1" type="ORF">I4J89_45015</name>
</gene>
<dbReference type="GO" id="GO:0005975">
    <property type="term" value="P:carbohydrate metabolic process"/>
    <property type="evidence" value="ECO:0007669"/>
    <property type="project" value="UniProtKB-ARBA"/>
</dbReference>
<dbReference type="Pfam" id="PF00657">
    <property type="entry name" value="Lipase_GDSL"/>
    <property type="match status" value="1"/>
</dbReference>
<dbReference type="SUPFAM" id="SSF52266">
    <property type="entry name" value="SGNH hydrolase"/>
    <property type="match status" value="1"/>
</dbReference>
<dbReference type="PANTHER" id="PTHR30383:SF19">
    <property type="entry name" value="FIBRONECTIN TYPE-III DOMAIN-CONTAINING PROTEIN"/>
    <property type="match status" value="1"/>
</dbReference>
<dbReference type="Proteomes" id="UP000598146">
    <property type="component" value="Unassembled WGS sequence"/>
</dbReference>
<name>A0A931CIH0_9ACTN</name>
<dbReference type="EMBL" id="JADQTO010000041">
    <property type="protein sequence ID" value="MBG0568607.1"/>
    <property type="molecule type" value="Genomic_DNA"/>
</dbReference>
<accession>A0A931CIH0</accession>
<keyword evidence="2" id="KW-1185">Reference proteome</keyword>
<evidence type="ECO:0008006" key="3">
    <source>
        <dbReference type="Google" id="ProtNLM"/>
    </source>
</evidence>
<dbReference type="InterPro" id="IPR036514">
    <property type="entry name" value="SGNH_hydro_sf"/>
</dbReference>
<evidence type="ECO:0000313" key="2">
    <source>
        <dbReference type="Proteomes" id="UP000598146"/>
    </source>
</evidence>
<dbReference type="PANTHER" id="PTHR30383">
    <property type="entry name" value="THIOESTERASE 1/PROTEASE 1/LYSOPHOSPHOLIPASE L1"/>
    <property type="match status" value="1"/>
</dbReference>
<dbReference type="RefSeq" id="WP_196420375.1">
    <property type="nucleotide sequence ID" value="NZ_JADQTO010000041.1"/>
</dbReference>
<dbReference type="InterPro" id="IPR001087">
    <property type="entry name" value="GDSL"/>
</dbReference>
<proteinExistence type="predicted"/>
<organism evidence="1 2">
    <name type="scientific">Actinoplanes aureus</name>
    <dbReference type="NCBI Taxonomy" id="2792083"/>
    <lineage>
        <taxon>Bacteria</taxon>
        <taxon>Bacillati</taxon>
        <taxon>Actinomycetota</taxon>
        <taxon>Actinomycetes</taxon>
        <taxon>Micromonosporales</taxon>
        <taxon>Micromonosporaceae</taxon>
        <taxon>Actinoplanes</taxon>
    </lineage>
</organism>